<dbReference type="AlphaFoldDB" id="A0AAV6WXC5"/>
<organism evidence="2 3">
    <name type="scientific">Buddleja alternifolia</name>
    <dbReference type="NCBI Taxonomy" id="168488"/>
    <lineage>
        <taxon>Eukaryota</taxon>
        <taxon>Viridiplantae</taxon>
        <taxon>Streptophyta</taxon>
        <taxon>Embryophyta</taxon>
        <taxon>Tracheophyta</taxon>
        <taxon>Spermatophyta</taxon>
        <taxon>Magnoliopsida</taxon>
        <taxon>eudicotyledons</taxon>
        <taxon>Gunneridae</taxon>
        <taxon>Pentapetalae</taxon>
        <taxon>asterids</taxon>
        <taxon>lamiids</taxon>
        <taxon>Lamiales</taxon>
        <taxon>Scrophulariaceae</taxon>
        <taxon>Buddlejeae</taxon>
        <taxon>Buddleja</taxon>
    </lineage>
</organism>
<evidence type="ECO:0000313" key="3">
    <source>
        <dbReference type="Proteomes" id="UP000826271"/>
    </source>
</evidence>
<proteinExistence type="predicted"/>
<comment type="caution">
    <text evidence="2">The sequence shown here is derived from an EMBL/GenBank/DDBJ whole genome shotgun (WGS) entry which is preliminary data.</text>
</comment>
<feature type="domain" description="F-box" evidence="1">
    <location>
        <begin position="4"/>
        <end position="54"/>
    </location>
</feature>
<dbReference type="InterPro" id="IPR001810">
    <property type="entry name" value="F-box_dom"/>
</dbReference>
<dbReference type="Proteomes" id="UP000826271">
    <property type="component" value="Unassembled WGS sequence"/>
</dbReference>
<dbReference type="Gene3D" id="1.20.1280.50">
    <property type="match status" value="1"/>
</dbReference>
<accession>A0AAV6WXC5</accession>
<evidence type="ECO:0000313" key="2">
    <source>
        <dbReference type="EMBL" id="KAG8372317.1"/>
    </source>
</evidence>
<protein>
    <recommendedName>
        <fullName evidence="1">F-box domain-containing protein</fullName>
    </recommendedName>
</protein>
<dbReference type="CDD" id="cd09917">
    <property type="entry name" value="F-box_SF"/>
    <property type="match status" value="1"/>
</dbReference>
<sequence>MNMWSVLPGELWRRIMEIGIETESLDYKAICCLSATCRRLRRLADDDLIWLHLLLLSDFAYPGTDFNLSNFDTVKFKTIYKIRYEKERVLAECVREFQERQLRYTQEVQRISERMAEMRNAAMAGNEGVLFWA</sequence>
<evidence type="ECO:0000259" key="1">
    <source>
        <dbReference type="Pfam" id="PF12937"/>
    </source>
</evidence>
<dbReference type="InterPro" id="IPR036047">
    <property type="entry name" value="F-box-like_dom_sf"/>
</dbReference>
<keyword evidence="3" id="KW-1185">Reference proteome</keyword>
<dbReference type="EMBL" id="WHWC01000012">
    <property type="protein sequence ID" value="KAG8372317.1"/>
    <property type="molecule type" value="Genomic_DNA"/>
</dbReference>
<name>A0AAV6WXC5_9LAMI</name>
<dbReference type="Pfam" id="PF12937">
    <property type="entry name" value="F-box-like"/>
    <property type="match status" value="1"/>
</dbReference>
<reference evidence="2" key="1">
    <citation type="submission" date="2019-10" db="EMBL/GenBank/DDBJ databases">
        <authorList>
            <person name="Zhang R."/>
            <person name="Pan Y."/>
            <person name="Wang J."/>
            <person name="Ma R."/>
            <person name="Yu S."/>
        </authorList>
    </citation>
    <scope>NUCLEOTIDE SEQUENCE</scope>
    <source>
        <strain evidence="2">LA-IB0</strain>
        <tissue evidence="2">Leaf</tissue>
    </source>
</reference>
<gene>
    <name evidence="2" type="ORF">BUALT_Bualt12G0053600</name>
</gene>
<dbReference type="SUPFAM" id="SSF81383">
    <property type="entry name" value="F-box domain"/>
    <property type="match status" value="1"/>
</dbReference>